<dbReference type="InterPro" id="IPR003646">
    <property type="entry name" value="SH3-like_bac-type"/>
</dbReference>
<evidence type="ECO:0000313" key="3">
    <source>
        <dbReference type="Proteomes" id="UP000006546"/>
    </source>
</evidence>
<evidence type="ECO:0000259" key="1">
    <source>
        <dbReference type="Pfam" id="PF08239"/>
    </source>
</evidence>
<dbReference type="Gene3D" id="2.30.30.40">
    <property type="entry name" value="SH3 Domains"/>
    <property type="match status" value="1"/>
</dbReference>
<gene>
    <name evidence="2" type="ordered locus">Trebr_1983</name>
</gene>
<dbReference type="HOGENOM" id="CLU_642412_0_0_12"/>
<dbReference type="AlphaFoldDB" id="F4LJF4"/>
<dbReference type="OrthoDB" id="317179at2"/>
<accession>F4LJF4</accession>
<dbReference type="RefSeq" id="WP_013759102.1">
    <property type="nucleotide sequence ID" value="NC_015500.1"/>
</dbReference>
<dbReference type="Pfam" id="PF08239">
    <property type="entry name" value="SH3_3"/>
    <property type="match status" value="1"/>
</dbReference>
<sequence length="427" mass="50054">MKRNLFFVIFIFIQVLCFGYDIKTIDGSCWAAEDIYKYLMENKHKQLGRYAWSLRFDISNGIFQNIETRAWKIDEYLIKSNNTIEITISVEGKETGWYRVIDCIFLDEDTMYLMGDLDGTGIVYGKENLYYRLSGPAKIPQNYALLNDTRVRLRTKPNLQSDTWGFLNTGDKVRIKDKTADKQKIANMNDYWYKVETDGYPDGWIYGAFLDIKYDAVEQAIDGLTIESEMQKVEISKIKLLYNKNYEKEINDDFQEIRTITSDYFSEIMKEKEIEEKIIYENEANLLAIINKEMGNVSIYNLSFSGIFIQKIKNKYDIIYDIYFYQQNALLTRGLQRKTEDGVISDFKGNLFYHEKNKIEVVGNEFLLPEIRIGMDKQDIFNVLGKADKVNSDIVSYTVKDGLFTFVCNFTFEDNKLMKIICTFTSR</sequence>
<dbReference type="EMBL" id="CP002696">
    <property type="protein sequence ID" value="AEE17399.1"/>
    <property type="molecule type" value="Genomic_DNA"/>
</dbReference>
<protein>
    <submittedName>
        <fullName evidence="2">SH3 type 3 domain protein</fullName>
    </submittedName>
</protein>
<keyword evidence="3" id="KW-1185">Reference proteome</keyword>
<evidence type="ECO:0000313" key="2">
    <source>
        <dbReference type="EMBL" id="AEE17399.1"/>
    </source>
</evidence>
<feature type="domain" description="SH3b" evidence="1">
    <location>
        <begin position="150"/>
        <end position="210"/>
    </location>
</feature>
<dbReference type="KEGG" id="tbe:Trebr_1983"/>
<dbReference type="eggNOG" id="ENOG5031DK3">
    <property type="taxonomic scope" value="Bacteria"/>
</dbReference>
<dbReference type="Proteomes" id="UP000006546">
    <property type="component" value="Chromosome"/>
</dbReference>
<name>F4LJF4_TREBD</name>
<proteinExistence type="predicted"/>
<organism evidence="2 3">
    <name type="scientific">Treponema brennaborense (strain DSM 12168 / CIP 105900 / DD5/3)</name>
    <dbReference type="NCBI Taxonomy" id="906968"/>
    <lineage>
        <taxon>Bacteria</taxon>
        <taxon>Pseudomonadati</taxon>
        <taxon>Spirochaetota</taxon>
        <taxon>Spirochaetia</taxon>
        <taxon>Spirochaetales</taxon>
        <taxon>Treponemataceae</taxon>
        <taxon>Treponema</taxon>
    </lineage>
</organism>
<dbReference type="STRING" id="906968.Trebr_1983"/>
<reference evidence="3" key="1">
    <citation type="submission" date="2011-04" db="EMBL/GenBank/DDBJ databases">
        <title>The complete genome of Treponema brennaborense DSM 12168.</title>
        <authorList>
            <person name="Lucas S."/>
            <person name="Han J."/>
            <person name="Lapidus A."/>
            <person name="Bruce D."/>
            <person name="Goodwin L."/>
            <person name="Pitluck S."/>
            <person name="Peters L."/>
            <person name="Kyrpides N."/>
            <person name="Mavromatis K."/>
            <person name="Ivanova N."/>
            <person name="Mikhailova N."/>
            <person name="Pagani I."/>
            <person name="Teshima H."/>
            <person name="Detter J.C."/>
            <person name="Tapia R."/>
            <person name="Han C."/>
            <person name="Land M."/>
            <person name="Hauser L."/>
            <person name="Markowitz V."/>
            <person name="Cheng J.-F."/>
            <person name="Hugenholtz P."/>
            <person name="Woyke T."/>
            <person name="Wu D."/>
            <person name="Gronow S."/>
            <person name="Wellnitz S."/>
            <person name="Brambilla E."/>
            <person name="Klenk H.-P."/>
            <person name="Eisen J.A."/>
        </authorList>
    </citation>
    <scope>NUCLEOTIDE SEQUENCE [LARGE SCALE GENOMIC DNA]</scope>
    <source>
        <strain evidence="3">DSM 12168 / CIP 105900 / DD5/3</strain>
    </source>
</reference>